<proteinExistence type="predicted"/>
<dbReference type="AlphaFoldDB" id="A0AAD2GVT1"/>
<dbReference type="Proteomes" id="UP001295794">
    <property type="component" value="Unassembled WGS sequence"/>
</dbReference>
<organism evidence="1 2">
    <name type="scientific">Mycena citricolor</name>
    <dbReference type="NCBI Taxonomy" id="2018698"/>
    <lineage>
        <taxon>Eukaryota</taxon>
        <taxon>Fungi</taxon>
        <taxon>Dikarya</taxon>
        <taxon>Basidiomycota</taxon>
        <taxon>Agaricomycotina</taxon>
        <taxon>Agaricomycetes</taxon>
        <taxon>Agaricomycetidae</taxon>
        <taxon>Agaricales</taxon>
        <taxon>Marasmiineae</taxon>
        <taxon>Mycenaceae</taxon>
        <taxon>Mycena</taxon>
    </lineage>
</organism>
<keyword evidence="2" id="KW-1185">Reference proteome</keyword>
<evidence type="ECO:0000313" key="2">
    <source>
        <dbReference type="Proteomes" id="UP001295794"/>
    </source>
</evidence>
<gene>
    <name evidence="1" type="ORF">MYCIT1_LOCUS2503</name>
</gene>
<dbReference type="EMBL" id="CAVNYO010000035">
    <property type="protein sequence ID" value="CAK5263194.1"/>
    <property type="molecule type" value="Genomic_DNA"/>
</dbReference>
<comment type="caution">
    <text evidence="1">The sequence shown here is derived from an EMBL/GenBank/DDBJ whole genome shotgun (WGS) entry which is preliminary data.</text>
</comment>
<evidence type="ECO:0000313" key="1">
    <source>
        <dbReference type="EMBL" id="CAK5263194.1"/>
    </source>
</evidence>
<sequence length="141" mass="15074">MSSAILNLKFKGHKSFVPFSNVDDAESLTKMWKVTDTAEAGVTNEYRAATKSGLMSATEDLRPSPAHTAALLQFGDVYTREMGYSLIESPGLFAGGPTLGSTRTKLYPDAWPVTITMASIAMLQIALFNLLSSGGVRPAPT</sequence>
<name>A0AAD2GVT1_9AGAR</name>
<protein>
    <submittedName>
        <fullName evidence="1">Uncharacterized protein</fullName>
    </submittedName>
</protein>
<accession>A0AAD2GVT1</accession>
<reference evidence="1" key="1">
    <citation type="submission" date="2023-11" db="EMBL/GenBank/DDBJ databases">
        <authorList>
            <person name="De Vega J J."/>
            <person name="De Vega J J."/>
        </authorList>
    </citation>
    <scope>NUCLEOTIDE SEQUENCE</scope>
</reference>